<sequence>MGILRTNACALRSLTHKDRHHGSPQGRRMLAQLSQAMLKVEQQPSVGLPRQVSKDPVVSWLLPATLALLGLSFSTFCTHQLVASADNRSLALSAEDQKRNSSGLPADSSSNNEPSKH</sequence>
<reference evidence="2 3" key="1">
    <citation type="journal article" date="2021" name="Elife">
        <title>Chloroplast acquisition without the gene transfer in kleptoplastic sea slugs, Plakobranchus ocellatus.</title>
        <authorList>
            <person name="Maeda T."/>
            <person name="Takahashi S."/>
            <person name="Yoshida T."/>
            <person name="Shimamura S."/>
            <person name="Takaki Y."/>
            <person name="Nagai Y."/>
            <person name="Toyoda A."/>
            <person name="Suzuki Y."/>
            <person name="Arimoto A."/>
            <person name="Ishii H."/>
            <person name="Satoh N."/>
            <person name="Nishiyama T."/>
            <person name="Hasebe M."/>
            <person name="Maruyama T."/>
            <person name="Minagawa J."/>
            <person name="Obokata J."/>
            <person name="Shigenobu S."/>
        </authorList>
    </citation>
    <scope>NUCLEOTIDE SEQUENCE [LARGE SCALE GENOMIC DNA]</scope>
</reference>
<gene>
    <name evidence="2" type="ORF">PoB_002681200</name>
</gene>
<keyword evidence="3" id="KW-1185">Reference proteome</keyword>
<evidence type="ECO:0008006" key="4">
    <source>
        <dbReference type="Google" id="ProtNLM"/>
    </source>
</evidence>
<evidence type="ECO:0000256" key="1">
    <source>
        <dbReference type="SAM" id="MobiDB-lite"/>
    </source>
</evidence>
<proteinExistence type="predicted"/>
<organism evidence="2 3">
    <name type="scientific">Plakobranchus ocellatus</name>
    <dbReference type="NCBI Taxonomy" id="259542"/>
    <lineage>
        <taxon>Eukaryota</taxon>
        <taxon>Metazoa</taxon>
        <taxon>Spiralia</taxon>
        <taxon>Lophotrochozoa</taxon>
        <taxon>Mollusca</taxon>
        <taxon>Gastropoda</taxon>
        <taxon>Heterobranchia</taxon>
        <taxon>Euthyneura</taxon>
        <taxon>Panpulmonata</taxon>
        <taxon>Sacoglossa</taxon>
        <taxon>Placobranchoidea</taxon>
        <taxon>Plakobranchidae</taxon>
        <taxon>Plakobranchus</taxon>
    </lineage>
</organism>
<protein>
    <recommendedName>
        <fullName evidence="4">Transmembrane protein</fullName>
    </recommendedName>
</protein>
<comment type="caution">
    <text evidence="2">The sequence shown here is derived from an EMBL/GenBank/DDBJ whole genome shotgun (WGS) entry which is preliminary data.</text>
</comment>
<accession>A0AAV3ZZ41</accession>
<dbReference type="EMBL" id="BLXT01003068">
    <property type="protein sequence ID" value="GFO00307.1"/>
    <property type="molecule type" value="Genomic_DNA"/>
</dbReference>
<dbReference type="AlphaFoldDB" id="A0AAV3ZZ41"/>
<feature type="region of interest" description="Disordered" evidence="1">
    <location>
        <begin position="93"/>
        <end position="117"/>
    </location>
</feature>
<feature type="compositionally biased region" description="Polar residues" evidence="1">
    <location>
        <begin position="100"/>
        <end position="117"/>
    </location>
</feature>
<evidence type="ECO:0000313" key="3">
    <source>
        <dbReference type="Proteomes" id="UP000735302"/>
    </source>
</evidence>
<dbReference type="Proteomes" id="UP000735302">
    <property type="component" value="Unassembled WGS sequence"/>
</dbReference>
<name>A0AAV3ZZ41_9GAST</name>
<evidence type="ECO:0000313" key="2">
    <source>
        <dbReference type="EMBL" id="GFO00307.1"/>
    </source>
</evidence>